<dbReference type="InterPro" id="IPR005502">
    <property type="entry name" value="Ribosyl_crysJ1"/>
</dbReference>
<comment type="cofactor">
    <cofactor evidence="1">
        <name>Mg(2+)</name>
        <dbReference type="ChEBI" id="CHEBI:18420"/>
    </cofactor>
    <text evidence="1">Binds 2 magnesium ions per subunit.</text>
</comment>
<evidence type="ECO:0008006" key="5">
    <source>
        <dbReference type="Google" id="ProtNLM"/>
    </source>
</evidence>
<feature type="binding site" evidence="1">
    <location>
        <position position="308"/>
    </location>
    <ligand>
        <name>Mg(2+)</name>
        <dbReference type="ChEBI" id="CHEBI:18420"/>
        <label>1</label>
    </ligand>
</feature>
<dbReference type="STRING" id="188477.A0A3S1BM27"/>
<feature type="binding site" evidence="1">
    <location>
        <position position="75"/>
    </location>
    <ligand>
        <name>Mg(2+)</name>
        <dbReference type="ChEBI" id="CHEBI:18420"/>
        <label>1</label>
    </ligand>
</feature>
<name>A0A3S1BM27_ELYCH</name>
<evidence type="ECO:0000256" key="2">
    <source>
        <dbReference type="SAM" id="MobiDB-lite"/>
    </source>
</evidence>
<accession>A0A3S1BM27</accession>
<comment type="caution">
    <text evidence="3">The sequence shown here is derived from an EMBL/GenBank/DDBJ whole genome shotgun (WGS) entry which is preliminary data.</text>
</comment>
<dbReference type="Pfam" id="PF03747">
    <property type="entry name" value="ADP_ribosyl_GH"/>
    <property type="match status" value="1"/>
</dbReference>
<gene>
    <name evidence="3" type="ORF">EGW08_000720</name>
</gene>
<reference evidence="3 4" key="1">
    <citation type="submission" date="2019-01" db="EMBL/GenBank/DDBJ databases">
        <title>A draft genome assembly of the solar-powered sea slug Elysia chlorotica.</title>
        <authorList>
            <person name="Cai H."/>
            <person name="Li Q."/>
            <person name="Fang X."/>
            <person name="Li J."/>
            <person name="Curtis N.E."/>
            <person name="Altenburger A."/>
            <person name="Shibata T."/>
            <person name="Feng M."/>
            <person name="Maeda T."/>
            <person name="Schwartz J.A."/>
            <person name="Shigenobu S."/>
            <person name="Lundholm N."/>
            <person name="Nishiyama T."/>
            <person name="Yang H."/>
            <person name="Hasebe M."/>
            <person name="Li S."/>
            <person name="Pierce S.K."/>
            <person name="Wang J."/>
        </authorList>
    </citation>
    <scope>NUCLEOTIDE SEQUENCE [LARGE SCALE GENOMIC DNA]</scope>
    <source>
        <strain evidence="3">EC2010</strain>
        <tissue evidence="3">Whole organism of an adult</tissue>
    </source>
</reference>
<feature type="binding site" evidence="1">
    <location>
        <position position="77"/>
    </location>
    <ligand>
        <name>Mg(2+)</name>
        <dbReference type="ChEBI" id="CHEBI:18420"/>
        <label>1</label>
    </ligand>
</feature>
<feature type="binding site" evidence="1">
    <location>
        <position position="307"/>
    </location>
    <ligand>
        <name>Mg(2+)</name>
        <dbReference type="ChEBI" id="CHEBI:18420"/>
        <label>1</label>
    </ligand>
</feature>
<feature type="region of interest" description="Disordered" evidence="2">
    <location>
        <begin position="360"/>
        <end position="403"/>
    </location>
</feature>
<keyword evidence="1" id="KW-0460">Magnesium</keyword>
<dbReference type="InterPro" id="IPR050792">
    <property type="entry name" value="ADP-ribosylglycohydrolase"/>
</dbReference>
<evidence type="ECO:0000313" key="3">
    <source>
        <dbReference type="EMBL" id="RUS91499.1"/>
    </source>
</evidence>
<dbReference type="CDD" id="cd22265">
    <property type="entry name" value="UDM1_RNF168"/>
    <property type="match status" value="1"/>
</dbReference>
<dbReference type="Proteomes" id="UP000271974">
    <property type="component" value="Unassembled WGS sequence"/>
</dbReference>
<dbReference type="SUPFAM" id="SSF101478">
    <property type="entry name" value="ADP-ribosylglycohydrolase"/>
    <property type="match status" value="1"/>
</dbReference>
<dbReference type="Gene3D" id="1.10.4080.10">
    <property type="entry name" value="ADP-ribosylation/Crystallin J1"/>
    <property type="match status" value="1"/>
</dbReference>
<protein>
    <recommendedName>
        <fullName evidence="5">ADP-ribosylglycohydrolase</fullName>
    </recommendedName>
</protein>
<dbReference type="PANTHER" id="PTHR16222:SF40">
    <property type="entry name" value="ADP-RIBOSYLGLYCOHYDROLASE"/>
    <property type="match status" value="1"/>
</dbReference>
<proteinExistence type="predicted"/>
<sequence>MSSKNENSSGDDKLIRDQMLATIYGQCVGDALGLLTEFMTKDEASKYYGKKPKMLLYSQKVPDFHRGRWKDGDWTDDTDQMILILHSILFNKGEVVATDYAQRIYRWMKTGFPDLGDLGGMGLGRTTAAVLKHPEFKSKPHDCSYEVWDKSQRSVAPNGAVMRTSLLGLHQWNNLEAVVKNTLEICKCTHHDPRCQASSVAVSVAIALMLQHTSREKSSGSKCPKPVDVKVIIKQAYESASQLLTTDEEKKDLWWYMNCTKLKQLDLCEAAKIGYTYKCMGAGFWALKQNNFQKAMIKVVMAAGDADTNGAVAGALLACKLGLSAIPQPWTDDLINKEWLMGYINRFLALQGEMSLPVEQRSSSEDLDIEKLLEEDKERNKKREEEHKRQYEERLKASSENPS</sequence>
<dbReference type="PANTHER" id="PTHR16222">
    <property type="entry name" value="ADP-RIBOSYLGLYCOHYDROLASE"/>
    <property type="match status" value="1"/>
</dbReference>
<organism evidence="3 4">
    <name type="scientific">Elysia chlorotica</name>
    <name type="common">Eastern emerald elysia</name>
    <name type="synonym">Sea slug</name>
    <dbReference type="NCBI Taxonomy" id="188477"/>
    <lineage>
        <taxon>Eukaryota</taxon>
        <taxon>Metazoa</taxon>
        <taxon>Spiralia</taxon>
        <taxon>Lophotrochozoa</taxon>
        <taxon>Mollusca</taxon>
        <taxon>Gastropoda</taxon>
        <taxon>Heterobranchia</taxon>
        <taxon>Euthyneura</taxon>
        <taxon>Panpulmonata</taxon>
        <taxon>Sacoglossa</taxon>
        <taxon>Placobranchoidea</taxon>
        <taxon>Plakobranchidae</taxon>
        <taxon>Elysia</taxon>
    </lineage>
</organism>
<dbReference type="AlphaFoldDB" id="A0A3S1BM27"/>
<keyword evidence="1" id="KW-0479">Metal-binding</keyword>
<dbReference type="EMBL" id="RQTK01000010">
    <property type="protein sequence ID" value="RUS91499.1"/>
    <property type="molecule type" value="Genomic_DNA"/>
</dbReference>
<dbReference type="InterPro" id="IPR036705">
    <property type="entry name" value="Ribosyl_crysJ1_sf"/>
</dbReference>
<feature type="binding site" evidence="1">
    <location>
        <position position="305"/>
    </location>
    <ligand>
        <name>Mg(2+)</name>
        <dbReference type="ChEBI" id="CHEBI:18420"/>
        <label>2</label>
    </ligand>
</feature>
<evidence type="ECO:0000313" key="4">
    <source>
        <dbReference type="Proteomes" id="UP000271974"/>
    </source>
</evidence>
<feature type="compositionally biased region" description="Basic and acidic residues" evidence="2">
    <location>
        <begin position="369"/>
        <end position="397"/>
    </location>
</feature>
<keyword evidence="4" id="KW-1185">Reference proteome</keyword>
<dbReference type="GO" id="GO:0046872">
    <property type="term" value="F:metal ion binding"/>
    <property type="evidence" value="ECO:0007669"/>
    <property type="project" value="UniProtKB-KW"/>
</dbReference>
<dbReference type="OrthoDB" id="2021138at2759"/>
<evidence type="ECO:0000256" key="1">
    <source>
        <dbReference type="PIRSR" id="PIRSR605502-1"/>
    </source>
</evidence>
<feature type="binding site" evidence="1">
    <location>
        <position position="76"/>
    </location>
    <ligand>
        <name>Mg(2+)</name>
        <dbReference type="ChEBI" id="CHEBI:18420"/>
        <label>1</label>
    </ligand>
</feature>